<accession>A0A8T3CRR1</accession>
<gene>
    <name evidence="1" type="ORF">AGOR_G00218010</name>
</gene>
<dbReference type="EMBL" id="JAERUA010000021">
    <property type="protein sequence ID" value="KAI1885228.1"/>
    <property type="molecule type" value="Genomic_DNA"/>
</dbReference>
<organism evidence="1 2">
    <name type="scientific">Albula goreensis</name>
    <dbReference type="NCBI Taxonomy" id="1534307"/>
    <lineage>
        <taxon>Eukaryota</taxon>
        <taxon>Metazoa</taxon>
        <taxon>Chordata</taxon>
        <taxon>Craniata</taxon>
        <taxon>Vertebrata</taxon>
        <taxon>Euteleostomi</taxon>
        <taxon>Actinopterygii</taxon>
        <taxon>Neopterygii</taxon>
        <taxon>Teleostei</taxon>
        <taxon>Albuliformes</taxon>
        <taxon>Albulidae</taxon>
        <taxon>Albula</taxon>
    </lineage>
</organism>
<keyword evidence="2" id="KW-1185">Reference proteome</keyword>
<sequence>MLPFFLRYYRVGLATSPTKTPFGFVNGWCEPLLRTSCRIGGWEVAVVCESALAHTALLCLLGRGQRSEVTALGTCGQAFPMRNSLGL</sequence>
<proteinExistence type="predicted"/>
<evidence type="ECO:0000313" key="2">
    <source>
        <dbReference type="Proteomes" id="UP000829720"/>
    </source>
</evidence>
<comment type="caution">
    <text evidence="1">The sequence shown here is derived from an EMBL/GenBank/DDBJ whole genome shotgun (WGS) entry which is preliminary data.</text>
</comment>
<dbReference type="AlphaFoldDB" id="A0A8T3CRR1"/>
<dbReference type="Proteomes" id="UP000829720">
    <property type="component" value="Unassembled WGS sequence"/>
</dbReference>
<evidence type="ECO:0000313" key="1">
    <source>
        <dbReference type="EMBL" id="KAI1885228.1"/>
    </source>
</evidence>
<protein>
    <submittedName>
        <fullName evidence="1">Uncharacterized protein</fullName>
    </submittedName>
</protein>
<reference evidence="1" key="1">
    <citation type="submission" date="2021-01" db="EMBL/GenBank/DDBJ databases">
        <authorList>
            <person name="Zahm M."/>
            <person name="Roques C."/>
            <person name="Cabau C."/>
            <person name="Klopp C."/>
            <person name="Donnadieu C."/>
            <person name="Jouanno E."/>
            <person name="Lampietro C."/>
            <person name="Louis A."/>
            <person name="Herpin A."/>
            <person name="Echchiki A."/>
            <person name="Berthelot C."/>
            <person name="Parey E."/>
            <person name="Roest-Crollius H."/>
            <person name="Braasch I."/>
            <person name="Postlethwait J."/>
            <person name="Bobe J."/>
            <person name="Montfort J."/>
            <person name="Bouchez O."/>
            <person name="Begum T."/>
            <person name="Mejri S."/>
            <person name="Adams A."/>
            <person name="Chen W.-J."/>
            <person name="Guiguen Y."/>
        </authorList>
    </citation>
    <scope>NUCLEOTIDE SEQUENCE</scope>
    <source>
        <tissue evidence="1">Blood</tissue>
    </source>
</reference>
<name>A0A8T3CRR1_9TELE</name>